<name>A0A9J5WYS5_SOLCO</name>
<feature type="compositionally biased region" description="Acidic residues" evidence="1">
    <location>
        <begin position="1"/>
        <end position="11"/>
    </location>
</feature>
<feature type="region of interest" description="Disordered" evidence="1">
    <location>
        <begin position="48"/>
        <end position="72"/>
    </location>
</feature>
<dbReference type="Proteomes" id="UP000824120">
    <property type="component" value="Chromosome 10"/>
</dbReference>
<protein>
    <submittedName>
        <fullName evidence="2">Uncharacterized protein</fullName>
    </submittedName>
</protein>
<gene>
    <name evidence="2" type="ORF">H5410_051154</name>
</gene>
<proteinExistence type="predicted"/>
<evidence type="ECO:0000256" key="1">
    <source>
        <dbReference type="SAM" id="MobiDB-lite"/>
    </source>
</evidence>
<organism evidence="2 3">
    <name type="scientific">Solanum commersonii</name>
    <name type="common">Commerson's wild potato</name>
    <name type="synonym">Commerson's nightshade</name>
    <dbReference type="NCBI Taxonomy" id="4109"/>
    <lineage>
        <taxon>Eukaryota</taxon>
        <taxon>Viridiplantae</taxon>
        <taxon>Streptophyta</taxon>
        <taxon>Embryophyta</taxon>
        <taxon>Tracheophyta</taxon>
        <taxon>Spermatophyta</taxon>
        <taxon>Magnoliopsida</taxon>
        <taxon>eudicotyledons</taxon>
        <taxon>Gunneridae</taxon>
        <taxon>Pentapetalae</taxon>
        <taxon>asterids</taxon>
        <taxon>lamiids</taxon>
        <taxon>Solanales</taxon>
        <taxon>Solanaceae</taxon>
        <taxon>Solanoideae</taxon>
        <taxon>Solaneae</taxon>
        <taxon>Solanum</taxon>
    </lineage>
</organism>
<comment type="caution">
    <text evidence="2">The sequence shown here is derived from an EMBL/GenBank/DDBJ whole genome shotgun (WGS) entry which is preliminary data.</text>
</comment>
<evidence type="ECO:0000313" key="2">
    <source>
        <dbReference type="EMBL" id="KAG5580527.1"/>
    </source>
</evidence>
<feature type="region of interest" description="Disordered" evidence="1">
    <location>
        <begin position="1"/>
        <end position="29"/>
    </location>
</feature>
<reference evidence="2 3" key="1">
    <citation type="submission" date="2020-09" db="EMBL/GenBank/DDBJ databases">
        <title>De no assembly of potato wild relative species, Solanum commersonii.</title>
        <authorList>
            <person name="Cho K."/>
        </authorList>
    </citation>
    <scope>NUCLEOTIDE SEQUENCE [LARGE SCALE GENOMIC DNA]</scope>
    <source>
        <strain evidence="2">LZ3.2</strain>
        <tissue evidence="2">Leaf</tissue>
    </source>
</reference>
<sequence length="72" mass="8068">MGSIEIDEFSDANDYSLRGTSSTISNLGYDVDETQENNMNLSECEAMKSTVVSSDENKKLTEEEDEDGTYRK</sequence>
<feature type="compositionally biased region" description="Acidic residues" evidence="1">
    <location>
        <begin position="62"/>
        <end position="72"/>
    </location>
</feature>
<dbReference type="AlphaFoldDB" id="A0A9J5WYS5"/>
<evidence type="ECO:0000313" key="3">
    <source>
        <dbReference type="Proteomes" id="UP000824120"/>
    </source>
</evidence>
<dbReference type="EMBL" id="JACXVP010000010">
    <property type="protein sequence ID" value="KAG5580527.1"/>
    <property type="molecule type" value="Genomic_DNA"/>
</dbReference>
<keyword evidence="3" id="KW-1185">Reference proteome</keyword>
<accession>A0A9J5WYS5</accession>